<accession>A0A2N3HGK2</accession>
<proteinExistence type="predicted"/>
<evidence type="ECO:0000313" key="1">
    <source>
        <dbReference type="EMBL" id="PKQ43918.1"/>
    </source>
</evidence>
<comment type="caution">
    <text evidence="1">The sequence shown here is derived from an EMBL/GenBank/DDBJ whole genome shotgun (WGS) entry which is preliminary data.</text>
</comment>
<dbReference type="Proteomes" id="UP000233435">
    <property type="component" value="Unassembled WGS sequence"/>
</dbReference>
<protein>
    <submittedName>
        <fullName evidence="1">Uncharacterized protein</fullName>
    </submittedName>
</protein>
<sequence length="167" mass="18012">MIIIKKVKTIMLLLVVVLSTHMYAQKEIIKSSMFVRVYNLDGKKINKGHVTFVGDTILGLKRHGNIIQINVREIGTIKTKRSAGHNLLIGTTAGAAAGAILGVVTVNATNDLFGNWFYHTESDGLVGGAMFGAVAGACNGGITAFLKHSNTYIINGDLEKWQVLKDD</sequence>
<name>A0A2N3HGK2_9FLAO</name>
<reference evidence="1 2" key="1">
    <citation type="submission" date="2017-12" db="EMBL/GenBank/DDBJ databases">
        <title>Confluentibacter flavum sp. nov., isolated from the saline lake.</title>
        <authorList>
            <person name="Yu L."/>
        </authorList>
    </citation>
    <scope>NUCLEOTIDE SEQUENCE [LARGE SCALE GENOMIC DNA]</scope>
    <source>
        <strain evidence="1 2">3B</strain>
    </source>
</reference>
<gene>
    <name evidence="1" type="ORF">CSW08_15980</name>
</gene>
<organism evidence="1 2">
    <name type="scientific">Confluentibacter flavum</name>
    <dbReference type="NCBI Taxonomy" id="1909700"/>
    <lineage>
        <taxon>Bacteria</taxon>
        <taxon>Pseudomonadati</taxon>
        <taxon>Bacteroidota</taxon>
        <taxon>Flavobacteriia</taxon>
        <taxon>Flavobacteriales</taxon>
        <taxon>Flavobacteriaceae</taxon>
        <taxon>Confluentibacter</taxon>
    </lineage>
</organism>
<keyword evidence="2" id="KW-1185">Reference proteome</keyword>
<dbReference type="AlphaFoldDB" id="A0A2N3HGK2"/>
<evidence type="ECO:0000313" key="2">
    <source>
        <dbReference type="Proteomes" id="UP000233435"/>
    </source>
</evidence>
<dbReference type="EMBL" id="PJEO01000054">
    <property type="protein sequence ID" value="PKQ43918.1"/>
    <property type="molecule type" value="Genomic_DNA"/>
</dbReference>